<evidence type="ECO:0000256" key="1">
    <source>
        <dbReference type="ARBA" id="ARBA00004167"/>
    </source>
</evidence>
<dbReference type="EMBL" id="CP002304">
    <property type="protein sequence ID" value="ADQ14561.1"/>
    <property type="molecule type" value="Genomic_DNA"/>
</dbReference>
<dbReference type="GO" id="GO:0071555">
    <property type="term" value="P:cell wall organization"/>
    <property type="evidence" value="ECO:0007669"/>
    <property type="project" value="UniProtKB-KW"/>
</dbReference>
<keyword evidence="5" id="KW-0997">Cell inner membrane</keyword>
<dbReference type="InterPro" id="IPR017790">
    <property type="entry name" value="Penicillin-binding_protein_2"/>
</dbReference>
<dbReference type="GO" id="GO:0071972">
    <property type="term" value="F:peptidoglycan L,D-transpeptidase activity"/>
    <property type="evidence" value="ECO:0007669"/>
    <property type="project" value="TreeGrafter"/>
</dbReference>
<dbReference type="STRING" id="656519.Halsa_1129"/>
<keyword evidence="12 14" id="KW-0472">Membrane</keyword>
<dbReference type="SUPFAM" id="SSF56601">
    <property type="entry name" value="beta-lactamase/transpeptidase-like"/>
    <property type="match status" value="1"/>
</dbReference>
<keyword evidence="13" id="KW-0961">Cell wall biogenesis/degradation</keyword>
<evidence type="ECO:0000313" key="18">
    <source>
        <dbReference type="Proteomes" id="UP000007434"/>
    </source>
</evidence>
<evidence type="ECO:0000256" key="14">
    <source>
        <dbReference type="SAM" id="Phobius"/>
    </source>
</evidence>
<dbReference type="GO" id="GO:0009252">
    <property type="term" value="P:peptidoglycan biosynthetic process"/>
    <property type="evidence" value="ECO:0007669"/>
    <property type="project" value="UniProtKB-KW"/>
</dbReference>
<evidence type="ECO:0000256" key="11">
    <source>
        <dbReference type="ARBA" id="ARBA00022989"/>
    </source>
</evidence>
<evidence type="ECO:0000256" key="4">
    <source>
        <dbReference type="ARBA" id="ARBA00022475"/>
    </source>
</evidence>
<keyword evidence="17" id="KW-0328">Glycosyltransferase</keyword>
<keyword evidence="6" id="KW-0645">Protease</keyword>
<comment type="similarity">
    <text evidence="3">Belongs to the transpeptidase family.</text>
</comment>
<dbReference type="EC" id="2.4.1.129" evidence="17"/>
<proteinExistence type="inferred from homology"/>
<dbReference type="OrthoDB" id="9757901at2"/>
<evidence type="ECO:0000256" key="13">
    <source>
        <dbReference type="ARBA" id="ARBA00023316"/>
    </source>
</evidence>
<dbReference type="KEGG" id="has:Halsa_1129"/>
<evidence type="ECO:0000256" key="12">
    <source>
        <dbReference type="ARBA" id="ARBA00023136"/>
    </source>
</evidence>
<keyword evidence="9" id="KW-0133">Cell shape</keyword>
<dbReference type="InterPro" id="IPR050515">
    <property type="entry name" value="Beta-lactam/transpept"/>
</dbReference>
<keyword evidence="18" id="KW-1185">Reference proteome</keyword>
<feature type="domain" description="Penicillin-binding protein transpeptidase" evidence="15">
    <location>
        <begin position="274"/>
        <end position="604"/>
    </location>
</feature>
<reference evidence="17 18" key="1">
    <citation type="submission" date="2010-11" db="EMBL/GenBank/DDBJ databases">
        <title>Complete sequence of Halanaerobium sp. sapolanicus.</title>
        <authorList>
            <consortium name="US DOE Joint Genome Institute"/>
            <person name="Lucas S."/>
            <person name="Copeland A."/>
            <person name="Lapidus A."/>
            <person name="Cheng J.-F."/>
            <person name="Bruce D."/>
            <person name="Goodwin L."/>
            <person name="Pitluck S."/>
            <person name="Davenport K."/>
            <person name="Detter J.C."/>
            <person name="Han C."/>
            <person name="Tapia R."/>
            <person name="Land M."/>
            <person name="Hauser L."/>
            <person name="Jeffries C."/>
            <person name="Kyrpides N."/>
            <person name="Ivanova N."/>
            <person name="Mikhailova N."/>
            <person name="Begemann M.B."/>
            <person name="Mormile M.R."/>
            <person name="Wall J.D."/>
            <person name="Elias D.A."/>
            <person name="Woyke T."/>
        </authorList>
    </citation>
    <scope>NUCLEOTIDE SEQUENCE [LARGE SCALE GENOMIC DNA]</scope>
    <source>
        <strain evidence="18">sapolanicus</strain>
    </source>
</reference>
<dbReference type="PANTHER" id="PTHR30627">
    <property type="entry name" value="PEPTIDOGLYCAN D,D-TRANSPEPTIDASE"/>
    <property type="match status" value="1"/>
</dbReference>
<dbReference type="GO" id="GO:0008658">
    <property type="term" value="F:penicillin binding"/>
    <property type="evidence" value="ECO:0007669"/>
    <property type="project" value="InterPro"/>
</dbReference>
<evidence type="ECO:0000256" key="6">
    <source>
        <dbReference type="ARBA" id="ARBA00022670"/>
    </source>
</evidence>
<dbReference type="GO" id="GO:0009002">
    <property type="term" value="F:serine-type D-Ala-D-Ala carboxypeptidase activity"/>
    <property type="evidence" value="ECO:0007669"/>
    <property type="project" value="InterPro"/>
</dbReference>
<dbReference type="eggNOG" id="COG0768">
    <property type="taxonomic scope" value="Bacteria"/>
</dbReference>
<keyword evidence="4" id="KW-1003">Cell membrane</keyword>
<dbReference type="NCBIfam" id="TIGR03423">
    <property type="entry name" value="pbp2_mrdA"/>
    <property type="match status" value="1"/>
</dbReference>
<evidence type="ECO:0000256" key="7">
    <source>
        <dbReference type="ARBA" id="ARBA00022692"/>
    </source>
</evidence>
<evidence type="ECO:0000259" key="15">
    <source>
        <dbReference type="Pfam" id="PF00905"/>
    </source>
</evidence>
<evidence type="ECO:0000256" key="9">
    <source>
        <dbReference type="ARBA" id="ARBA00022960"/>
    </source>
</evidence>
<keyword evidence="11 14" id="KW-1133">Transmembrane helix</keyword>
<dbReference type="GO" id="GO:0008360">
    <property type="term" value="P:regulation of cell shape"/>
    <property type="evidence" value="ECO:0007669"/>
    <property type="project" value="UniProtKB-KW"/>
</dbReference>
<sequence>MDRLKILRIIILVIFIILISRAAYLQIINGDYFFRLSEGNRISVRPINAPRGKIIDSQGKVIVSNRLTYNLYLMQNEIPPGVSAEDILEDLSEISGIDSQRLIGNYRNTDAKSLVEPILLARHLSKEEMVVIVENNDLLPGIIVQEASLRDYIYPENLVHTTGYIGEISRNELISFNELGYNYKAGDFVGKSGLERQYEFYLAGQAGAEQIEVDNRGQKKQTLGIRKPIAGNDLTLNINFDLQQSVEEILKESFDRLRIEAEEDDERTKPTSAAAIVMDVNSGAVLAISSIPNYNLNLFAKGISNSEFQELSNNPLRPMLDRTVMSDYPPGSIFKLITGAAAMEELGVRADTSFYDPSGRFYLPNWSRPFRNWLDRGEGQLDFVRAMARSNNIVFYELGHELYKEYRGDKLAEYARKFGLDEKTGIDLPSEKTGVVPDDQWKREKFNEPWYPGDAVNLSIGQSNLLTTPLQIVQMFSVFANEGLLYKPQLVDKITSPEGEIIAEFEPVIKADLRSEISPSTFSALKQGLYDVVNQSYGTASHHFINFPIEVAGKTGTAQTSVALTNHAWFGGFAPYEDPEIAVVVLLENGGSSSFSVPIARDIIAHYFGVNQEDE</sequence>
<dbReference type="InterPro" id="IPR005311">
    <property type="entry name" value="PBP_dimer"/>
</dbReference>
<evidence type="ECO:0000256" key="8">
    <source>
        <dbReference type="ARBA" id="ARBA00022801"/>
    </source>
</evidence>
<evidence type="ECO:0000313" key="17">
    <source>
        <dbReference type="EMBL" id="ADQ14561.1"/>
    </source>
</evidence>
<feature type="transmembrane region" description="Helical" evidence="14">
    <location>
        <begin position="7"/>
        <end position="27"/>
    </location>
</feature>
<dbReference type="RefSeq" id="WP_013405644.1">
    <property type="nucleotide sequence ID" value="NC_014654.1"/>
</dbReference>
<dbReference type="PANTHER" id="PTHR30627:SF2">
    <property type="entry name" value="PEPTIDOGLYCAN D,D-TRANSPEPTIDASE MRDA"/>
    <property type="match status" value="1"/>
</dbReference>
<dbReference type="Pfam" id="PF00905">
    <property type="entry name" value="Transpeptidase"/>
    <property type="match status" value="1"/>
</dbReference>
<comment type="subcellular location">
    <subcellularLocation>
        <location evidence="2">Cell membrane</location>
    </subcellularLocation>
    <subcellularLocation>
        <location evidence="1">Membrane</location>
        <topology evidence="1">Single-pass membrane protein</topology>
    </subcellularLocation>
</comment>
<dbReference type="GO" id="GO:0005886">
    <property type="term" value="C:plasma membrane"/>
    <property type="evidence" value="ECO:0007669"/>
    <property type="project" value="UniProtKB-SubCell"/>
</dbReference>
<dbReference type="Pfam" id="PF03717">
    <property type="entry name" value="PBP_dimer"/>
    <property type="match status" value="1"/>
</dbReference>
<evidence type="ECO:0000259" key="16">
    <source>
        <dbReference type="Pfam" id="PF03717"/>
    </source>
</evidence>
<protein>
    <submittedName>
        <fullName evidence="17">Penicillin-binding protein 2</fullName>
        <ecNumber evidence="17">2.4.1.129</ecNumber>
    </submittedName>
</protein>
<dbReference type="InterPro" id="IPR036138">
    <property type="entry name" value="PBP_dimer_sf"/>
</dbReference>
<evidence type="ECO:0000256" key="3">
    <source>
        <dbReference type="ARBA" id="ARBA00007171"/>
    </source>
</evidence>
<dbReference type="HOGENOM" id="CLU_009289_1_2_9"/>
<name>E4RMN0_HALHG</name>
<reference evidence="17 18" key="2">
    <citation type="journal article" date="2011" name="J. Bacteriol.">
        <title>Complete Genome Sequence of the Haloalkaliphilic, Hydrogen Producing Halanaerobium hydrogenoformans.</title>
        <authorList>
            <person name="Brown S.D."/>
            <person name="Begemann M.B."/>
            <person name="Mormile M.R."/>
            <person name="Wall J.D."/>
            <person name="Han C.S."/>
            <person name="Goodwin L.A."/>
            <person name="Pitluck S."/>
            <person name="Land M.L."/>
            <person name="Hauser L.J."/>
            <person name="Elias D.A."/>
        </authorList>
    </citation>
    <scope>NUCLEOTIDE SEQUENCE [LARGE SCALE GENOMIC DNA]</scope>
    <source>
        <strain evidence="18">sapolanicus</strain>
    </source>
</reference>
<dbReference type="Proteomes" id="UP000007434">
    <property type="component" value="Chromosome"/>
</dbReference>
<dbReference type="InterPro" id="IPR001460">
    <property type="entry name" value="PCN-bd_Tpept"/>
</dbReference>
<dbReference type="InterPro" id="IPR012338">
    <property type="entry name" value="Beta-lactam/transpept-like"/>
</dbReference>
<dbReference type="Gene3D" id="3.30.1390.30">
    <property type="entry name" value="Penicillin-binding protein 2a, domain 3"/>
    <property type="match status" value="1"/>
</dbReference>
<keyword evidence="7 14" id="KW-0812">Transmembrane</keyword>
<dbReference type="GO" id="GO:0016757">
    <property type="term" value="F:glycosyltransferase activity"/>
    <property type="evidence" value="ECO:0007669"/>
    <property type="project" value="UniProtKB-KW"/>
</dbReference>
<keyword evidence="17" id="KW-0808">Transferase</keyword>
<dbReference type="Gene3D" id="3.90.1310.10">
    <property type="entry name" value="Penicillin-binding protein 2a (Domain 2)"/>
    <property type="match status" value="1"/>
</dbReference>
<gene>
    <name evidence="17" type="ordered locus">Halsa_1129</name>
</gene>
<evidence type="ECO:0000256" key="2">
    <source>
        <dbReference type="ARBA" id="ARBA00004236"/>
    </source>
</evidence>
<accession>E4RMN0</accession>
<organism evidence="17 18">
    <name type="scientific">Halanaerobium hydrogeniformans</name>
    <name type="common">Halanaerobium sp. (strain sapolanicus)</name>
    <dbReference type="NCBI Taxonomy" id="656519"/>
    <lineage>
        <taxon>Bacteria</taxon>
        <taxon>Bacillati</taxon>
        <taxon>Bacillota</taxon>
        <taxon>Clostridia</taxon>
        <taxon>Halanaerobiales</taxon>
        <taxon>Halanaerobiaceae</taxon>
        <taxon>Halanaerobium</taxon>
    </lineage>
</organism>
<feature type="domain" description="Penicillin-binding protein dimerisation" evidence="16">
    <location>
        <begin position="46"/>
        <end position="220"/>
    </location>
</feature>
<dbReference type="Gene3D" id="3.40.710.10">
    <property type="entry name" value="DD-peptidase/beta-lactamase superfamily"/>
    <property type="match status" value="1"/>
</dbReference>
<keyword evidence="10" id="KW-0573">Peptidoglycan synthesis</keyword>
<dbReference type="SUPFAM" id="SSF56519">
    <property type="entry name" value="Penicillin binding protein dimerisation domain"/>
    <property type="match status" value="1"/>
</dbReference>
<keyword evidence="8" id="KW-0378">Hydrolase</keyword>
<evidence type="ECO:0000256" key="5">
    <source>
        <dbReference type="ARBA" id="ARBA00022519"/>
    </source>
</evidence>
<dbReference type="GO" id="GO:0006508">
    <property type="term" value="P:proteolysis"/>
    <property type="evidence" value="ECO:0007669"/>
    <property type="project" value="UniProtKB-KW"/>
</dbReference>
<dbReference type="AlphaFoldDB" id="E4RMN0"/>
<evidence type="ECO:0000256" key="10">
    <source>
        <dbReference type="ARBA" id="ARBA00022984"/>
    </source>
</evidence>